<dbReference type="GO" id="GO:0080044">
    <property type="term" value="F:quercetin 7-O-glucosyltransferase activity"/>
    <property type="evidence" value="ECO:0007669"/>
    <property type="project" value="TreeGrafter"/>
</dbReference>
<accession>A0A2P5A9V7</accession>
<dbReference type="Pfam" id="PF00201">
    <property type="entry name" value="UDPGT"/>
    <property type="match status" value="1"/>
</dbReference>
<dbReference type="InterPro" id="IPR002213">
    <property type="entry name" value="UDP_glucos_trans"/>
</dbReference>
<organism evidence="4 5">
    <name type="scientific">Parasponia andersonii</name>
    <name type="common">Sponia andersonii</name>
    <dbReference type="NCBI Taxonomy" id="3476"/>
    <lineage>
        <taxon>Eukaryota</taxon>
        <taxon>Viridiplantae</taxon>
        <taxon>Streptophyta</taxon>
        <taxon>Embryophyta</taxon>
        <taxon>Tracheophyta</taxon>
        <taxon>Spermatophyta</taxon>
        <taxon>Magnoliopsida</taxon>
        <taxon>eudicotyledons</taxon>
        <taxon>Gunneridae</taxon>
        <taxon>Pentapetalae</taxon>
        <taxon>rosids</taxon>
        <taxon>fabids</taxon>
        <taxon>Rosales</taxon>
        <taxon>Cannabaceae</taxon>
        <taxon>Parasponia</taxon>
    </lineage>
</organism>
<gene>
    <name evidence="4" type="ORF">PanWU01x14_353940</name>
</gene>
<name>A0A2P5A9V7_PARAD</name>
<dbReference type="EMBL" id="JXTB01000739">
    <property type="protein sequence ID" value="PON33303.1"/>
    <property type="molecule type" value="Genomic_DNA"/>
</dbReference>
<comment type="caution">
    <text evidence="4">The sequence shown here is derived from an EMBL/GenBank/DDBJ whole genome shotgun (WGS) entry which is preliminary data.</text>
</comment>
<dbReference type="CDD" id="cd03784">
    <property type="entry name" value="GT1_Gtf-like"/>
    <property type="match status" value="1"/>
</dbReference>
<dbReference type="FunFam" id="3.40.50.2000:FF:000040">
    <property type="entry name" value="UDP-glycosyltransferase 76C1"/>
    <property type="match status" value="1"/>
</dbReference>
<dbReference type="PANTHER" id="PTHR11926">
    <property type="entry name" value="GLUCOSYL/GLUCURONOSYL TRANSFERASES"/>
    <property type="match status" value="1"/>
</dbReference>
<dbReference type="FunFam" id="3.40.50.2000:FF:000120">
    <property type="entry name" value="UDP-glycosyltransferase 76C1"/>
    <property type="match status" value="1"/>
</dbReference>
<dbReference type="GO" id="GO:0080043">
    <property type="term" value="F:quercetin 3-O-glucosyltransferase activity"/>
    <property type="evidence" value="ECO:0007669"/>
    <property type="project" value="TreeGrafter"/>
</dbReference>
<reference evidence="5" key="1">
    <citation type="submission" date="2016-06" db="EMBL/GenBank/DDBJ databases">
        <title>Parallel loss of symbiosis genes in relatives of nitrogen-fixing non-legume Parasponia.</title>
        <authorList>
            <person name="Van Velzen R."/>
            <person name="Holmer R."/>
            <person name="Bu F."/>
            <person name="Rutten L."/>
            <person name="Van Zeijl A."/>
            <person name="Liu W."/>
            <person name="Santuari L."/>
            <person name="Cao Q."/>
            <person name="Sharma T."/>
            <person name="Shen D."/>
            <person name="Roswanjaya Y."/>
            <person name="Wardhani T."/>
            <person name="Kalhor M.S."/>
            <person name="Jansen J."/>
            <person name="Van den Hoogen J."/>
            <person name="Gungor B."/>
            <person name="Hartog M."/>
            <person name="Hontelez J."/>
            <person name="Verver J."/>
            <person name="Yang W.-C."/>
            <person name="Schijlen E."/>
            <person name="Repin R."/>
            <person name="Schilthuizen M."/>
            <person name="Schranz E."/>
            <person name="Heidstra R."/>
            <person name="Miyata K."/>
            <person name="Fedorova E."/>
            <person name="Kohlen W."/>
            <person name="Bisseling T."/>
            <person name="Smit S."/>
            <person name="Geurts R."/>
        </authorList>
    </citation>
    <scope>NUCLEOTIDE SEQUENCE [LARGE SCALE GENOMIC DNA]</scope>
    <source>
        <strain evidence="5">cv. WU1-14</strain>
    </source>
</reference>
<dbReference type="OrthoDB" id="5835829at2759"/>
<evidence type="ECO:0000256" key="2">
    <source>
        <dbReference type="ARBA" id="ARBA00022676"/>
    </source>
</evidence>
<evidence type="ECO:0000256" key="1">
    <source>
        <dbReference type="ARBA" id="ARBA00009995"/>
    </source>
</evidence>
<protein>
    <submittedName>
        <fullName evidence="4">UDP-glucuronosyl/UDP-glucosyltransferase</fullName>
    </submittedName>
</protein>
<comment type="similarity">
    <text evidence="1">Belongs to the UDP-glycosyltransferase family.</text>
</comment>
<sequence length="456" mass="50864">MESQAERNRHLILLPCPYQGHINPMLQLGTILHSFGFSITVVHTIYNSPDPKTHPHFSFVPISDGLSDHDIAYGQLVDNIMAVNSNCKESFQEYLEKVIANEEKEVISCVISDELMFFAEAVANDLKVPSIILRTTSAATSIARSTLVKLAEHGRVNSKGSASHDIVPELQPLRSKDLPFSLSTNFGKYAELIAKAYGKRTSSAIIWNTMKFLEESTLEQIQGQSQIAIFPIGPLHLIAPANFSSSLIKEDRSCISWLDRQPHKSVIYVSSLGSIAALSEEELAEIAWGLANSKQPFLWVIRPGSVRGSDWIELLPKGFQDSVGNRGCIARWAPQREVLTHPAVGGFWSHCGWNSTLESIAEGVPLISKPCFGDQRVNARYVSYVWRVGLELEELERGEIERAVRKLILDDEGKEMRERIKELKEKFGICISKGGSSYNSLNELVNFIRQLSTIVE</sequence>
<evidence type="ECO:0000313" key="5">
    <source>
        <dbReference type="Proteomes" id="UP000237105"/>
    </source>
</evidence>
<dbReference type="Gene3D" id="3.40.50.2000">
    <property type="entry name" value="Glycogen Phosphorylase B"/>
    <property type="match status" value="2"/>
</dbReference>
<keyword evidence="3 4" id="KW-0808">Transferase</keyword>
<dbReference type="PANTHER" id="PTHR11926:SF1494">
    <property type="entry name" value="FLAVONOL 3-O-GLUCOSYLTRANSFERASE UGT76E12-RELATED"/>
    <property type="match status" value="1"/>
</dbReference>
<proteinExistence type="inferred from homology"/>
<dbReference type="SUPFAM" id="SSF53756">
    <property type="entry name" value="UDP-Glycosyltransferase/glycogen phosphorylase"/>
    <property type="match status" value="1"/>
</dbReference>
<keyword evidence="5" id="KW-1185">Reference proteome</keyword>
<dbReference type="Proteomes" id="UP000237105">
    <property type="component" value="Unassembled WGS sequence"/>
</dbReference>
<dbReference type="AlphaFoldDB" id="A0A2P5A9V7"/>
<evidence type="ECO:0000256" key="3">
    <source>
        <dbReference type="ARBA" id="ARBA00022679"/>
    </source>
</evidence>
<keyword evidence="2" id="KW-0328">Glycosyltransferase</keyword>
<evidence type="ECO:0000313" key="4">
    <source>
        <dbReference type="EMBL" id="PON33303.1"/>
    </source>
</evidence>